<dbReference type="PANTHER" id="PTHR47287">
    <property type="entry name" value="C2H2 AND C2HC ZINC FINGERS SUPERFAMILY PROTEIN"/>
    <property type="match status" value="1"/>
</dbReference>
<feature type="region of interest" description="Disordered" evidence="7">
    <location>
        <begin position="97"/>
        <end position="134"/>
    </location>
</feature>
<dbReference type="InterPro" id="IPR036236">
    <property type="entry name" value="Znf_C2H2_sf"/>
</dbReference>
<dbReference type="GO" id="GO:0005634">
    <property type="term" value="C:nucleus"/>
    <property type="evidence" value="ECO:0007669"/>
    <property type="project" value="UniProtKB-SubCell"/>
</dbReference>
<comment type="subcellular location">
    <subcellularLocation>
        <location evidence="1">Nucleus</location>
    </subcellularLocation>
</comment>
<sequence length="134" mass="14967">MADPGVYDFLKQTMEPSTRKATQSSRLFSCLYCNRKFCTSQALGGHQNAHKRERAAARRSYSTEERFGRLQNEPTTVEMNLNAPYWFDPLRPFQHGSTSGSVGVVHGGGVSTREPLSPNNDSADNENVDLTLRL</sequence>
<comment type="caution">
    <text evidence="9">The sequence shown here is derived from an EMBL/GenBank/DDBJ whole genome shotgun (WGS) entry which is preliminary data.</text>
</comment>
<evidence type="ECO:0000313" key="10">
    <source>
        <dbReference type="Proteomes" id="UP001642360"/>
    </source>
</evidence>
<name>A0ABC8U5C8_9AQUA</name>
<dbReference type="InterPro" id="IPR044246">
    <property type="entry name" value="ZFP3-like"/>
</dbReference>
<organism evidence="9 10">
    <name type="scientific">Ilex paraguariensis</name>
    <name type="common">yerba mate</name>
    <dbReference type="NCBI Taxonomy" id="185542"/>
    <lineage>
        <taxon>Eukaryota</taxon>
        <taxon>Viridiplantae</taxon>
        <taxon>Streptophyta</taxon>
        <taxon>Embryophyta</taxon>
        <taxon>Tracheophyta</taxon>
        <taxon>Spermatophyta</taxon>
        <taxon>Magnoliopsida</taxon>
        <taxon>eudicotyledons</taxon>
        <taxon>Gunneridae</taxon>
        <taxon>Pentapetalae</taxon>
        <taxon>asterids</taxon>
        <taxon>campanulids</taxon>
        <taxon>Aquifoliales</taxon>
        <taxon>Aquifoliaceae</taxon>
        <taxon>Ilex</taxon>
    </lineage>
</organism>
<evidence type="ECO:0000313" key="9">
    <source>
        <dbReference type="EMBL" id="CAK9175155.1"/>
    </source>
</evidence>
<dbReference type="SUPFAM" id="SSF57667">
    <property type="entry name" value="beta-beta-alpha zinc fingers"/>
    <property type="match status" value="1"/>
</dbReference>
<evidence type="ECO:0000256" key="6">
    <source>
        <dbReference type="PROSITE-ProRule" id="PRU00042"/>
    </source>
</evidence>
<evidence type="ECO:0000256" key="1">
    <source>
        <dbReference type="ARBA" id="ARBA00004123"/>
    </source>
</evidence>
<dbReference type="Proteomes" id="UP001642360">
    <property type="component" value="Unassembled WGS sequence"/>
</dbReference>
<keyword evidence="2" id="KW-0479">Metal-binding</keyword>
<dbReference type="PROSITE" id="PS50157">
    <property type="entry name" value="ZINC_FINGER_C2H2_2"/>
    <property type="match status" value="1"/>
</dbReference>
<evidence type="ECO:0000259" key="8">
    <source>
        <dbReference type="PROSITE" id="PS50157"/>
    </source>
</evidence>
<dbReference type="EMBL" id="CAUOFW020006547">
    <property type="protein sequence ID" value="CAK9175155.1"/>
    <property type="molecule type" value="Genomic_DNA"/>
</dbReference>
<dbReference type="InterPro" id="IPR013087">
    <property type="entry name" value="Znf_C2H2_type"/>
</dbReference>
<proteinExistence type="predicted"/>
<evidence type="ECO:0000256" key="3">
    <source>
        <dbReference type="ARBA" id="ARBA00022771"/>
    </source>
</evidence>
<dbReference type="Gene3D" id="3.30.160.60">
    <property type="entry name" value="Classic Zinc Finger"/>
    <property type="match status" value="1"/>
</dbReference>
<evidence type="ECO:0000256" key="4">
    <source>
        <dbReference type="ARBA" id="ARBA00022833"/>
    </source>
</evidence>
<dbReference type="PROSITE" id="PS00028">
    <property type="entry name" value="ZINC_FINGER_C2H2_1"/>
    <property type="match status" value="1"/>
</dbReference>
<feature type="domain" description="C2H2-type" evidence="8">
    <location>
        <begin position="28"/>
        <end position="55"/>
    </location>
</feature>
<evidence type="ECO:0000256" key="2">
    <source>
        <dbReference type="ARBA" id="ARBA00022723"/>
    </source>
</evidence>
<evidence type="ECO:0000256" key="7">
    <source>
        <dbReference type="SAM" id="MobiDB-lite"/>
    </source>
</evidence>
<evidence type="ECO:0000256" key="5">
    <source>
        <dbReference type="ARBA" id="ARBA00023242"/>
    </source>
</evidence>
<gene>
    <name evidence="9" type="ORF">ILEXP_LOCUS44954</name>
</gene>
<keyword evidence="5" id="KW-0539">Nucleus</keyword>
<dbReference type="PANTHER" id="PTHR47287:SF15">
    <property type="entry name" value="ZINC FINGER PROTEIN 3-LIKE"/>
    <property type="match status" value="1"/>
</dbReference>
<dbReference type="AlphaFoldDB" id="A0ABC8U5C8"/>
<keyword evidence="4" id="KW-0862">Zinc</keyword>
<keyword evidence="10" id="KW-1185">Reference proteome</keyword>
<keyword evidence="3 6" id="KW-0863">Zinc-finger</keyword>
<reference evidence="9 10" key="1">
    <citation type="submission" date="2024-02" db="EMBL/GenBank/DDBJ databases">
        <authorList>
            <person name="Vignale AGUSTIN F."/>
            <person name="Sosa J E."/>
            <person name="Modenutti C."/>
        </authorList>
    </citation>
    <scope>NUCLEOTIDE SEQUENCE [LARGE SCALE GENOMIC DNA]</scope>
</reference>
<dbReference type="GO" id="GO:0008270">
    <property type="term" value="F:zinc ion binding"/>
    <property type="evidence" value="ECO:0007669"/>
    <property type="project" value="UniProtKB-KW"/>
</dbReference>
<protein>
    <recommendedName>
        <fullName evidence="8">C2H2-type domain-containing protein</fullName>
    </recommendedName>
</protein>
<accession>A0ABC8U5C8</accession>
<feature type="region of interest" description="Disordered" evidence="7">
    <location>
        <begin position="43"/>
        <end position="67"/>
    </location>
</feature>